<dbReference type="Pfam" id="PF00884">
    <property type="entry name" value="Sulfatase"/>
    <property type="match status" value="1"/>
</dbReference>
<name>A0ABS1WQK8_9GAMM</name>
<dbReference type="InterPro" id="IPR000917">
    <property type="entry name" value="Sulfatase_N"/>
</dbReference>
<gene>
    <name evidence="5" type="ORF">JM946_00845</name>
</gene>
<sequence length="574" mass="63917">MTANGSIRQLGSIGKRAAALAFSAALWLHSSAVAQAAADERPNFVVIMADDLGYSDIGAYGGEIETPNLDRLAASGLQFTNFYNSSRCSPSRANLLTGRYAHRVGMGENGGSMSLEVRTVAEELRDARYRTAMVGKWHLTRATPLKDPAEHLKWINHQAYFDRDFGDRNTYPAARGFETHYGIVWGVSSYFDPFSLVEGFEPVRTVPKDFYLTDALSDRAVSDIEKLARDDQPFFLYLAYTAPHWPLHAPESAIAKYRGRYDGGWEKLQQERYARQVKLGLIDPKVTPETSLTGDWAPHPAKPWAELSPAERAHQSEKMAVHAAMIDVMDAGIGRVIDALERTGKFENTVIVFVSDNGASPETMDGEGYQPGYDRHSKTRDGRKIHYGAQQPTLGSDTSMAGIGPYWANAANTPWRYWKAEAYDGGIHTPMLVSWPKGMKRKAGARVDTLGHVMDIAPTFYELANVKPRTSGQPPIDGVSLAPVLAGKQVSRSEPLFFEHEGSRAVILGDWKLVARAPGPRSEVYAPWSLYNLKQDRSETRDMIAREPKRAAKLIKLWNEWSTEVKARQRREPT</sequence>
<evidence type="ECO:0000256" key="1">
    <source>
        <dbReference type="ARBA" id="ARBA00008779"/>
    </source>
</evidence>
<evidence type="ECO:0000313" key="5">
    <source>
        <dbReference type="EMBL" id="MBM0103264.1"/>
    </source>
</evidence>
<evidence type="ECO:0000256" key="2">
    <source>
        <dbReference type="ARBA" id="ARBA00022801"/>
    </source>
</evidence>
<keyword evidence="6" id="KW-1185">Reference proteome</keyword>
<comment type="similarity">
    <text evidence="1">Belongs to the sulfatase family.</text>
</comment>
<dbReference type="PANTHER" id="PTHR42693:SF53">
    <property type="entry name" value="ENDO-4-O-SULFATASE"/>
    <property type="match status" value="1"/>
</dbReference>
<evidence type="ECO:0000313" key="6">
    <source>
        <dbReference type="Proteomes" id="UP000661077"/>
    </source>
</evidence>
<feature type="domain" description="Sulfatase N-terminal" evidence="4">
    <location>
        <begin position="42"/>
        <end position="466"/>
    </location>
</feature>
<dbReference type="PANTHER" id="PTHR42693">
    <property type="entry name" value="ARYLSULFATASE FAMILY MEMBER"/>
    <property type="match status" value="1"/>
</dbReference>
<accession>A0ABS1WQK8</accession>
<reference evidence="5 6" key="1">
    <citation type="journal article" date="2021" name="Int. J. Syst. Evol. Microbiol.">
        <title>Steroidobacter gossypii sp. nov., isolated from soil of cotton cropping field.</title>
        <authorList>
            <person name="Huang R."/>
            <person name="Yang S."/>
            <person name="Zhen C."/>
            <person name="Liu W."/>
        </authorList>
    </citation>
    <scope>NUCLEOTIDE SEQUENCE [LARGE SCALE GENOMIC DNA]</scope>
    <source>
        <strain evidence="5 6">S1-65</strain>
    </source>
</reference>
<evidence type="ECO:0000256" key="3">
    <source>
        <dbReference type="SAM" id="SignalP"/>
    </source>
</evidence>
<dbReference type="InterPro" id="IPR017850">
    <property type="entry name" value="Alkaline_phosphatase_core_sf"/>
</dbReference>
<dbReference type="Gene3D" id="3.40.720.10">
    <property type="entry name" value="Alkaline Phosphatase, subunit A"/>
    <property type="match status" value="1"/>
</dbReference>
<organism evidence="5 6">
    <name type="scientific">Steroidobacter gossypii</name>
    <dbReference type="NCBI Taxonomy" id="2805490"/>
    <lineage>
        <taxon>Bacteria</taxon>
        <taxon>Pseudomonadati</taxon>
        <taxon>Pseudomonadota</taxon>
        <taxon>Gammaproteobacteria</taxon>
        <taxon>Steroidobacterales</taxon>
        <taxon>Steroidobacteraceae</taxon>
        <taxon>Steroidobacter</taxon>
    </lineage>
</organism>
<dbReference type="RefSeq" id="WP_203165248.1">
    <property type="nucleotide sequence ID" value="NZ_JAEVLS010000001.1"/>
</dbReference>
<proteinExistence type="inferred from homology"/>
<dbReference type="EMBL" id="JAEVLS010000001">
    <property type="protein sequence ID" value="MBM0103264.1"/>
    <property type="molecule type" value="Genomic_DNA"/>
</dbReference>
<dbReference type="CDD" id="cd16025">
    <property type="entry name" value="PAS_like"/>
    <property type="match status" value="1"/>
</dbReference>
<feature type="signal peptide" evidence="3">
    <location>
        <begin position="1"/>
        <end position="36"/>
    </location>
</feature>
<dbReference type="SUPFAM" id="SSF53649">
    <property type="entry name" value="Alkaline phosphatase-like"/>
    <property type="match status" value="1"/>
</dbReference>
<evidence type="ECO:0000259" key="4">
    <source>
        <dbReference type="Pfam" id="PF00884"/>
    </source>
</evidence>
<protein>
    <submittedName>
        <fullName evidence="5">Arylsulfatase</fullName>
    </submittedName>
</protein>
<keyword evidence="3" id="KW-0732">Signal</keyword>
<dbReference type="InterPro" id="IPR050738">
    <property type="entry name" value="Sulfatase"/>
</dbReference>
<dbReference type="Gene3D" id="3.30.1120.10">
    <property type="match status" value="1"/>
</dbReference>
<dbReference type="Proteomes" id="UP000661077">
    <property type="component" value="Unassembled WGS sequence"/>
</dbReference>
<feature type="chain" id="PRO_5046857202" evidence="3">
    <location>
        <begin position="37"/>
        <end position="574"/>
    </location>
</feature>
<keyword evidence="2" id="KW-0378">Hydrolase</keyword>
<comment type="caution">
    <text evidence="5">The sequence shown here is derived from an EMBL/GenBank/DDBJ whole genome shotgun (WGS) entry which is preliminary data.</text>
</comment>